<dbReference type="InterPro" id="IPR001907">
    <property type="entry name" value="ClpP"/>
</dbReference>
<protein>
    <recommendedName>
        <fullName evidence="6">ATP-dependent Clp protease proteolytic subunit</fullName>
    </recommendedName>
</protein>
<dbReference type="EMBL" id="JAUSUF010000002">
    <property type="protein sequence ID" value="MDQ0149130.1"/>
    <property type="molecule type" value="Genomic_DNA"/>
</dbReference>
<dbReference type="SUPFAM" id="SSF52096">
    <property type="entry name" value="ClpP/crotonase"/>
    <property type="match status" value="1"/>
</dbReference>
<evidence type="ECO:0000256" key="1">
    <source>
        <dbReference type="ARBA" id="ARBA00007039"/>
    </source>
</evidence>
<keyword evidence="5" id="KW-0720">Serine protease</keyword>
<comment type="similarity">
    <text evidence="1 6">Belongs to the peptidase S14 family.</text>
</comment>
<dbReference type="GO" id="GO:0006508">
    <property type="term" value="P:proteolysis"/>
    <property type="evidence" value="ECO:0007669"/>
    <property type="project" value="UniProtKB-KW"/>
</dbReference>
<keyword evidence="3 7" id="KW-0645">Protease</keyword>
<dbReference type="InterPro" id="IPR029045">
    <property type="entry name" value="ClpP/crotonase-like_dom_sf"/>
</dbReference>
<dbReference type="GO" id="GO:0008233">
    <property type="term" value="F:peptidase activity"/>
    <property type="evidence" value="ECO:0007669"/>
    <property type="project" value="UniProtKB-KW"/>
</dbReference>
<dbReference type="NCBIfam" id="NF045542">
    <property type="entry name" value="Clp_rel_HeadMat"/>
    <property type="match status" value="1"/>
</dbReference>
<gene>
    <name evidence="7" type="ORF">J2S18_001060</name>
</gene>
<evidence type="ECO:0000313" key="8">
    <source>
        <dbReference type="Proteomes" id="UP001228504"/>
    </source>
</evidence>
<organism evidence="7 8">
    <name type="scientific">Eubacterium multiforme</name>
    <dbReference type="NCBI Taxonomy" id="83339"/>
    <lineage>
        <taxon>Bacteria</taxon>
        <taxon>Bacillati</taxon>
        <taxon>Bacillota</taxon>
        <taxon>Clostridia</taxon>
        <taxon>Eubacteriales</taxon>
        <taxon>Eubacteriaceae</taxon>
        <taxon>Eubacterium</taxon>
    </lineage>
</organism>
<evidence type="ECO:0000256" key="3">
    <source>
        <dbReference type="ARBA" id="ARBA00022670"/>
    </source>
</evidence>
<name>A0ABT9US39_9FIRM</name>
<dbReference type="CDD" id="cd07016">
    <property type="entry name" value="S14_ClpP_1"/>
    <property type="match status" value="1"/>
</dbReference>
<keyword evidence="4" id="KW-0378">Hydrolase</keyword>
<dbReference type="Pfam" id="PF00574">
    <property type="entry name" value="CLP_protease"/>
    <property type="match status" value="1"/>
</dbReference>
<dbReference type="InterPro" id="IPR023562">
    <property type="entry name" value="ClpP/TepA"/>
</dbReference>
<evidence type="ECO:0000256" key="2">
    <source>
        <dbReference type="ARBA" id="ARBA00022490"/>
    </source>
</evidence>
<evidence type="ECO:0000256" key="4">
    <source>
        <dbReference type="ARBA" id="ARBA00022801"/>
    </source>
</evidence>
<keyword evidence="2" id="KW-0963">Cytoplasm</keyword>
<evidence type="ECO:0000256" key="5">
    <source>
        <dbReference type="ARBA" id="ARBA00022825"/>
    </source>
</evidence>
<reference evidence="7 8" key="1">
    <citation type="submission" date="2023-07" db="EMBL/GenBank/DDBJ databases">
        <title>Genomic Encyclopedia of Type Strains, Phase IV (KMG-IV): sequencing the most valuable type-strain genomes for metagenomic binning, comparative biology and taxonomic classification.</title>
        <authorList>
            <person name="Goeker M."/>
        </authorList>
    </citation>
    <scope>NUCLEOTIDE SEQUENCE [LARGE SCALE GENOMIC DNA]</scope>
    <source>
        <strain evidence="7 8">DSM 20694</strain>
    </source>
</reference>
<comment type="caution">
    <text evidence="7">The sequence shown here is derived from an EMBL/GenBank/DDBJ whole genome shotgun (WGS) entry which is preliminary data.</text>
</comment>
<dbReference type="RefSeq" id="WP_307484170.1">
    <property type="nucleotide sequence ID" value="NZ_JAUSUF010000002.1"/>
</dbReference>
<dbReference type="PANTHER" id="PTHR10381:SF70">
    <property type="entry name" value="ATP-DEPENDENT CLP PROTEASE PROTEOLYTIC SUBUNIT"/>
    <property type="match status" value="1"/>
</dbReference>
<sequence>MKNKFFEVKNKTESTAEIYIVGEIMTEKPWYEDGEESKDNYLRDFIKTMQNLKDMDELEIHINSPGGALFAGVSMYNLFKNHKAKKKVYIDFAASAASLVALAGDEIIIPKNAFLMVHKPIMGARGNANDFKKAIEMLESIEVGMMSIYEENLINESDKELVNEMVQKETWLNGEEASAIFKNMKVTEEIDVAACSNFDFSLYNHIPKELLGKAKEKNENTLDDKKKEEIENKKKLELAKAKLGLLIA</sequence>
<dbReference type="PRINTS" id="PR00127">
    <property type="entry name" value="CLPPROTEASEP"/>
</dbReference>
<dbReference type="PANTHER" id="PTHR10381">
    <property type="entry name" value="ATP-DEPENDENT CLP PROTEASE PROTEOLYTIC SUBUNIT"/>
    <property type="match status" value="1"/>
</dbReference>
<proteinExistence type="inferred from homology"/>
<dbReference type="Gene3D" id="3.90.226.10">
    <property type="entry name" value="2-enoyl-CoA Hydratase, Chain A, domain 1"/>
    <property type="match status" value="1"/>
</dbReference>
<dbReference type="Proteomes" id="UP001228504">
    <property type="component" value="Unassembled WGS sequence"/>
</dbReference>
<evidence type="ECO:0000313" key="7">
    <source>
        <dbReference type="EMBL" id="MDQ0149130.1"/>
    </source>
</evidence>
<accession>A0ABT9US39</accession>
<evidence type="ECO:0000256" key="6">
    <source>
        <dbReference type="RuleBase" id="RU003567"/>
    </source>
</evidence>
<keyword evidence="8" id="KW-1185">Reference proteome</keyword>